<keyword evidence="3" id="KW-1185">Reference proteome</keyword>
<feature type="non-terminal residue" evidence="2">
    <location>
        <position position="81"/>
    </location>
</feature>
<evidence type="ECO:0000313" key="3">
    <source>
        <dbReference type="Proteomes" id="UP001610432"/>
    </source>
</evidence>
<evidence type="ECO:0008006" key="4">
    <source>
        <dbReference type="Google" id="ProtNLM"/>
    </source>
</evidence>
<dbReference type="GeneID" id="98143365"/>
<proteinExistence type="predicted"/>
<feature type="chain" id="PRO_5045871787" description="Secreted protein" evidence="1">
    <location>
        <begin position="30"/>
        <end position="81"/>
    </location>
</feature>
<accession>A0ABR4M325</accession>
<dbReference type="RefSeq" id="XP_070889801.1">
    <property type="nucleotide sequence ID" value="XM_071028293.1"/>
</dbReference>
<feature type="signal peptide" evidence="1">
    <location>
        <begin position="1"/>
        <end position="29"/>
    </location>
</feature>
<comment type="caution">
    <text evidence="2">The sequence shown here is derived from an EMBL/GenBank/DDBJ whole genome shotgun (WGS) entry which is preliminary data.</text>
</comment>
<gene>
    <name evidence="2" type="ORF">BJX67DRAFT_344715</name>
</gene>
<evidence type="ECO:0000313" key="2">
    <source>
        <dbReference type="EMBL" id="KAL2870822.1"/>
    </source>
</evidence>
<keyword evidence="1" id="KW-0732">Signal</keyword>
<name>A0ABR4M325_9EURO</name>
<organism evidence="2 3">
    <name type="scientific">Aspergillus lucknowensis</name>
    <dbReference type="NCBI Taxonomy" id="176173"/>
    <lineage>
        <taxon>Eukaryota</taxon>
        <taxon>Fungi</taxon>
        <taxon>Dikarya</taxon>
        <taxon>Ascomycota</taxon>
        <taxon>Pezizomycotina</taxon>
        <taxon>Eurotiomycetes</taxon>
        <taxon>Eurotiomycetidae</taxon>
        <taxon>Eurotiales</taxon>
        <taxon>Aspergillaceae</taxon>
        <taxon>Aspergillus</taxon>
        <taxon>Aspergillus subgen. Nidulantes</taxon>
    </lineage>
</organism>
<protein>
    <recommendedName>
        <fullName evidence="4">Secreted protein</fullName>
    </recommendedName>
</protein>
<evidence type="ECO:0000256" key="1">
    <source>
        <dbReference type="SAM" id="SignalP"/>
    </source>
</evidence>
<dbReference type="EMBL" id="JBFXLQ010000005">
    <property type="protein sequence ID" value="KAL2870822.1"/>
    <property type="molecule type" value="Genomic_DNA"/>
</dbReference>
<dbReference type="Proteomes" id="UP001610432">
    <property type="component" value="Unassembled WGS sequence"/>
</dbReference>
<sequence>MHSRRAKRTQSRTCLILVTVWSRLDSLQSWGFPRCSPREAEVWPFMVDDRPMMGGEGMNCRSVLRVMNFVFSCLQGILKVE</sequence>
<reference evidence="2 3" key="1">
    <citation type="submission" date="2024-07" db="EMBL/GenBank/DDBJ databases">
        <title>Section-level genome sequencing and comparative genomics of Aspergillus sections Usti and Cavernicolus.</title>
        <authorList>
            <consortium name="Lawrence Berkeley National Laboratory"/>
            <person name="Nybo J.L."/>
            <person name="Vesth T.C."/>
            <person name="Theobald S."/>
            <person name="Frisvad J.C."/>
            <person name="Larsen T.O."/>
            <person name="Kjaerboelling I."/>
            <person name="Rothschild-Mancinelli K."/>
            <person name="Lyhne E.K."/>
            <person name="Kogle M.E."/>
            <person name="Barry K."/>
            <person name="Clum A."/>
            <person name="Na H."/>
            <person name="Ledsgaard L."/>
            <person name="Lin J."/>
            <person name="Lipzen A."/>
            <person name="Kuo A."/>
            <person name="Riley R."/>
            <person name="Mondo S."/>
            <person name="Labutti K."/>
            <person name="Haridas S."/>
            <person name="Pangalinan J."/>
            <person name="Salamov A.A."/>
            <person name="Simmons B.A."/>
            <person name="Magnuson J.K."/>
            <person name="Chen J."/>
            <person name="Drula E."/>
            <person name="Henrissat B."/>
            <person name="Wiebenga A."/>
            <person name="Lubbers R.J."/>
            <person name="Gomes A.C."/>
            <person name="Macurrencykelacurrency M.R."/>
            <person name="Stajich J."/>
            <person name="Grigoriev I.V."/>
            <person name="Mortensen U.H."/>
            <person name="De Vries R.P."/>
            <person name="Baker S.E."/>
            <person name="Andersen M.R."/>
        </authorList>
    </citation>
    <scope>NUCLEOTIDE SEQUENCE [LARGE SCALE GENOMIC DNA]</scope>
    <source>
        <strain evidence="2 3">CBS 449.75</strain>
    </source>
</reference>